<dbReference type="Pfam" id="PF02780">
    <property type="entry name" value="Transketolase_C"/>
    <property type="match status" value="1"/>
</dbReference>
<keyword evidence="6" id="KW-0460">Magnesium</keyword>
<organism evidence="9 10">
    <name type="scientific">Meloidogyne floridensis</name>
    <dbReference type="NCBI Taxonomy" id="298350"/>
    <lineage>
        <taxon>Eukaryota</taxon>
        <taxon>Metazoa</taxon>
        <taxon>Ecdysozoa</taxon>
        <taxon>Nematoda</taxon>
        <taxon>Chromadorea</taxon>
        <taxon>Rhabditida</taxon>
        <taxon>Tylenchina</taxon>
        <taxon>Tylenchomorpha</taxon>
        <taxon>Tylenchoidea</taxon>
        <taxon>Meloidogynidae</taxon>
        <taxon>Meloidogyninae</taxon>
        <taxon>Meloidogyne</taxon>
    </lineage>
</organism>
<dbReference type="Gene3D" id="3.40.50.970">
    <property type="match status" value="1"/>
</dbReference>
<evidence type="ECO:0000256" key="3">
    <source>
        <dbReference type="ARBA" id="ARBA00013152"/>
    </source>
</evidence>
<keyword evidence="4" id="KW-0808">Transferase</keyword>
<evidence type="ECO:0000313" key="9">
    <source>
        <dbReference type="Proteomes" id="UP000887560"/>
    </source>
</evidence>
<evidence type="ECO:0000256" key="6">
    <source>
        <dbReference type="ARBA" id="ARBA00022842"/>
    </source>
</evidence>
<accession>A0A915P8D9</accession>
<dbReference type="Gene3D" id="3.40.50.920">
    <property type="match status" value="1"/>
</dbReference>
<evidence type="ECO:0000256" key="7">
    <source>
        <dbReference type="ARBA" id="ARBA00023052"/>
    </source>
</evidence>
<keyword evidence="5" id="KW-0479">Metal-binding</keyword>
<keyword evidence="7" id="KW-0786">Thiamine pyrophosphate</keyword>
<sequence length="166" mass="17832">MGAISFANVKFAGSHAGVSIGEDGIVLYPSDAVSTEYATELAANYKGITFTRTGRPNTPVIYPNDEKFEIGKCKVIRQTNEDKYLLIGAGVTLYESKRVGGKVLTVEDHYQTGGIGEAVSLALGDVPNVRVRSLCVKEIPRSGTPDELMDLYGISAKKIIAAVKNY</sequence>
<evidence type="ECO:0000256" key="4">
    <source>
        <dbReference type="ARBA" id="ARBA00022679"/>
    </source>
</evidence>
<comment type="subunit">
    <text evidence="2">Homodimer.</text>
</comment>
<dbReference type="InterPro" id="IPR009014">
    <property type="entry name" value="Transketo_C/PFOR_II"/>
</dbReference>
<dbReference type="InterPro" id="IPR029061">
    <property type="entry name" value="THDP-binding"/>
</dbReference>
<evidence type="ECO:0000313" key="10">
    <source>
        <dbReference type="WBParaSite" id="scf7180000423380.g10849"/>
    </source>
</evidence>
<comment type="cofactor">
    <cofactor evidence="1">
        <name>Ca(2+)</name>
        <dbReference type="ChEBI" id="CHEBI:29108"/>
    </cofactor>
</comment>
<dbReference type="InterPro" id="IPR051424">
    <property type="entry name" value="Transketolase-like"/>
</dbReference>
<dbReference type="SUPFAM" id="SSF52518">
    <property type="entry name" value="Thiamin diphosphate-binding fold (THDP-binding)"/>
    <property type="match status" value="1"/>
</dbReference>
<dbReference type="InterPro" id="IPR033248">
    <property type="entry name" value="Transketolase_C"/>
</dbReference>
<dbReference type="PANTHER" id="PTHR43195">
    <property type="entry name" value="TRANSKETOLASE"/>
    <property type="match status" value="1"/>
</dbReference>
<evidence type="ECO:0000256" key="1">
    <source>
        <dbReference type="ARBA" id="ARBA00001913"/>
    </source>
</evidence>
<proteinExistence type="predicted"/>
<dbReference type="AlphaFoldDB" id="A0A915P8D9"/>
<protein>
    <recommendedName>
        <fullName evidence="3">transketolase</fullName>
        <ecNumber evidence="3">2.2.1.1</ecNumber>
    </recommendedName>
</protein>
<evidence type="ECO:0000256" key="5">
    <source>
        <dbReference type="ARBA" id="ARBA00022723"/>
    </source>
</evidence>
<dbReference type="Proteomes" id="UP000887560">
    <property type="component" value="Unplaced"/>
</dbReference>
<keyword evidence="9" id="KW-1185">Reference proteome</keyword>
<dbReference type="WBParaSite" id="scf7180000423380.g10849">
    <property type="protein sequence ID" value="scf7180000423380.g10849"/>
    <property type="gene ID" value="scf7180000423380.g10849"/>
</dbReference>
<dbReference type="PANTHER" id="PTHR43195:SF1">
    <property type="entry name" value="FI06132P-RELATED"/>
    <property type="match status" value="1"/>
</dbReference>
<dbReference type="EC" id="2.2.1.1" evidence="3"/>
<dbReference type="GO" id="GO:0030976">
    <property type="term" value="F:thiamine pyrophosphate binding"/>
    <property type="evidence" value="ECO:0007669"/>
    <property type="project" value="TreeGrafter"/>
</dbReference>
<dbReference type="GO" id="GO:0004802">
    <property type="term" value="F:transketolase activity"/>
    <property type="evidence" value="ECO:0007669"/>
    <property type="project" value="UniProtKB-EC"/>
</dbReference>
<evidence type="ECO:0000259" key="8">
    <source>
        <dbReference type="Pfam" id="PF02780"/>
    </source>
</evidence>
<reference evidence="10" key="1">
    <citation type="submission" date="2022-11" db="UniProtKB">
        <authorList>
            <consortium name="WormBaseParasite"/>
        </authorList>
    </citation>
    <scope>IDENTIFICATION</scope>
</reference>
<dbReference type="GO" id="GO:0046872">
    <property type="term" value="F:metal ion binding"/>
    <property type="evidence" value="ECO:0007669"/>
    <property type="project" value="UniProtKB-KW"/>
</dbReference>
<evidence type="ECO:0000256" key="2">
    <source>
        <dbReference type="ARBA" id="ARBA00011738"/>
    </source>
</evidence>
<name>A0A915P8D9_9BILA</name>
<feature type="domain" description="Transketolase C-terminal" evidence="8">
    <location>
        <begin position="92"/>
        <end position="159"/>
    </location>
</feature>
<dbReference type="SUPFAM" id="SSF52922">
    <property type="entry name" value="TK C-terminal domain-like"/>
    <property type="match status" value="1"/>
</dbReference>